<protein>
    <recommendedName>
        <fullName evidence="9">ABC transporter domain-containing protein</fullName>
    </recommendedName>
</protein>
<dbReference type="GO" id="GO:0016887">
    <property type="term" value="F:ATP hydrolysis activity"/>
    <property type="evidence" value="ECO:0007669"/>
    <property type="project" value="InterPro"/>
</dbReference>
<dbReference type="PANTHER" id="PTHR24221:SF654">
    <property type="entry name" value="ATP-BINDING CASSETTE SUB-FAMILY B MEMBER 6"/>
    <property type="match status" value="1"/>
</dbReference>
<accession>X0V020</accession>
<dbReference type="GO" id="GO:0005524">
    <property type="term" value="F:ATP binding"/>
    <property type="evidence" value="ECO:0007669"/>
    <property type="project" value="UniProtKB-KW"/>
</dbReference>
<dbReference type="AlphaFoldDB" id="X0V020"/>
<evidence type="ECO:0000256" key="4">
    <source>
        <dbReference type="ARBA" id="ARBA00022692"/>
    </source>
</evidence>
<comment type="caution">
    <text evidence="10">The sequence shown here is derived from an EMBL/GenBank/DDBJ whole genome shotgun (WGS) entry which is preliminary data.</text>
</comment>
<reference evidence="10" key="1">
    <citation type="journal article" date="2014" name="Front. Microbiol.">
        <title>High frequency of phylogenetically diverse reductive dehalogenase-homologous genes in deep subseafloor sedimentary metagenomes.</title>
        <authorList>
            <person name="Kawai M."/>
            <person name="Futagami T."/>
            <person name="Toyoda A."/>
            <person name="Takaki Y."/>
            <person name="Nishi S."/>
            <person name="Hori S."/>
            <person name="Arai W."/>
            <person name="Tsubouchi T."/>
            <person name="Morono Y."/>
            <person name="Uchiyama I."/>
            <person name="Ito T."/>
            <person name="Fujiyama A."/>
            <person name="Inagaki F."/>
            <person name="Takami H."/>
        </authorList>
    </citation>
    <scope>NUCLEOTIDE SEQUENCE</scope>
    <source>
        <strain evidence="10">Expedition CK06-06</strain>
    </source>
</reference>
<evidence type="ECO:0000259" key="9">
    <source>
        <dbReference type="PROSITE" id="PS50893"/>
    </source>
</evidence>
<keyword evidence="6" id="KW-0067">ATP-binding</keyword>
<dbReference type="PANTHER" id="PTHR24221">
    <property type="entry name" value="ATP-BINDING CASSETTE SUB-FAMILY B"/>
    <property type="match status" value="1"/>
</dbReference>
<dbReference type="InterPro" id="IPR017871">
    <property type="entry name" value="ABC_transporter-like_CS"/>
</dbReference>
<dbReference type="InterPro" id="IPR003439">
    <property type="entry name" value="ABC_transporter-like_ATP-bd"/>
</dbReference>
<evidence type="ECO:0000256" key="3">
    <source>
        <dbReference type="ARBA" id="ARBA00022475"/>
    </source>
</evidence>
<evidence type="ECO:0000256" key="6">
    <source>
        <dbReference type="ARBA" id="ARBA00022840"/>
    </source>
</evidence>
<name>X0V020_9ZZZZ</name>
<evidence type="ECO:0000313" key="10">
    <source>
        <dbReference type="EMBL" id="GAG11435.1"/>
    </source>
</evidence>
<gene>
    <name evidence="10" type="ORF">S01H1_39239</name>
</gene>
<dbReference type="EMBL" id="BARS01024748">
    <property type="protein sequence ID" value="GAG11435.1"/>
    <property type="molecule type" value="Genomic_DNA"/>
</dbReference>
<dbReference type="GO" id="GO:0042626">
    <property type="term" value="F:ATPase-coupled transmembrane transporter activity"/>
    <property type="evidence" value="ECO:0007669"/>
    <property type="project" value="TreeGrafter"/>
</dbReference>
<proteinExistence type="predicted"/>
<sequence>LLLRLFDPTKGEILIDGVDLREYRLSSWLNKVGYVSQDTFILNDTVKNNIAFGSDRYSHEEIVRAAKFADAHDFFSELPEGYDTLVGDKGVKLSGGQRQRIAIARAMIREPEMLIFDEATNALDSISEEIVQEAIDRISKDRTVVIIAHRLSTIVNADRILVMEDGRLVEEGTHSELMENRGTYWELYNSQSV</sequence>
<dbReference type="Gene3D" id="3.40.50.300">
    <property type="entry name" value="P-loop containing nucleotide triphosphate hydrolases"/>
    <property type="match status" value="1"/>
</dbReference>
<feature type="domain" description="ABC transporter" evidence="9">
    <location>
        <begin position="3"/>
        <end position="190"/>
    </location>
</feature>
<dbReference type="PROSITE" id="PS00211">
    <property type="entry name" value="ABC_TRANSPORTER_1"/>
    <property type="match status" value="1"/>
</dbReference>
<dbReference type="GO" id="GO:0005886">
    <property type="term" value="C:plasma membrane"/>
    <property type="evidence" value="ECO:0007669"/>
    <property type="project" value="UniProtKB-SubCell"/>
</dbReference>
<evidence type="ECO:0000256" key="8">
    <source>
        <dbReference type="ARBA" id="ARBA00023136"/>
    </source>
</evidence>
<evidence type="ECO:0000256" key="7">
    <source>
        <dbReference type="ARBA" id="ARBA00022989"/>
    </source>
</evidence>
<dbReference type="PROSITE" id="PS50893">
    <property type="entry name" value="ABC_TRANSPORTER_2"/>
    <property type="match status" value="1"/>
</dbReference>
<dbReference type="FunFam" id="3.40.50.300:FF:000221">
    <property type="entry name" value="Multidrug ABC transporter ATP-binding protein"/>
    <property type="match status" value="1"/>
</dbReference>
<dbReference type="Pfam" id="PF00005">
    <property type="entry name" value="ABC_tran"/>
    <property type="match status" value="1"/>
</dbReference>
<dbReference type="SUPFAM" id="SSF52540">
    <property type="entry name" value="P-loop containing nucleoside triphosphate hydrolases"/>
    <property type="match status" value="1"/>
</dbReference>
<dbReference type="InterPro" id="IPR039421">
    <property type="entry name" value="Type_1_exporter"/>
</dbReference>
<keyword evidence="8" id="KW-0472">Membrane</keyword>
<evidence type="ECO:0000256" key="1">
    <source>
        <dbReference type="ARBA" id="ARBA00004651"/>
    </source>
</evidence>
<keyword evidence="2" id="KW-0813">Transport</keyword>
<keyword evidence="3" id="KW-1003">Cell membrane</keyword>
<dbReference type="InterPro" id="IPR027417">
    <property type="entry name" value="P-loop_NTPase"/>
</dbReference>
<keyword evidence="5" id="KW-0547">Nucleotide-binding</keyword>
<organism evidence="10">
    <name type="scientific">marine sediment metagenome</name>
    <dbReference type="NCBI Taxonomy" id="412755"/>
    <lineage>
        <taxon>unclassified sequences</taxon>
        <taxon>metagenomes</taxon>
        <taxon>ecological metagenomes</taxon>
    </lineage>
</organism>
<evidence type="ECO:0000256" key="5">
    <source>
        <dbReference type="ARBA" id="ARBA00022741"/>
    </source>
</evidence>
<keyword evidence="4" id="KW-0812">Transmembrane</keyword>
<keyword evidence="7" id="KW-1133">Transmembrane helix</keyword>
<evidence type="ECO:0000256" key="2">
    <source>
        <dbReference type="ARBA" id="ARBA00022448"/>
    </source>
</evidence>
<feature type="non-terminal residue" evidence="10">
    <location>
        <position position="1"/>
    </location>
</feature>
<comment type="subcellular location">
    <subcellularLocation>
        <location evidence="1">Cell membrane</location>
        <topology evidence="1">Multi-pass membrane protein</topology>
    </subcellularLocation>
</comment>